<accession>A0ABX2CUS6</accession>
<comment type="catalytic activity">
    <reaction evidence="8">
        <text>DNA(n) + a 2'-deoxyribonucleoside 5'-triphosphate = DNA(n+1) + diphosphate</text>
        <dbReference type="Rhea" id="RHEA:22508"/>
        <dbReference type="Rhea" id="RHEA-COMP:17339"/>
        <dbReference type="Rhea" id="RHEA-COMP:17340"/>
        <dbReference type="ChEBI" id="CHEBI:33019"/>
        <dbReference type="ChEBI" id="CHEBI:61560"/>
        <dbReference type="ChEBI" id="CHEBI:173112"/>
        <dbReference type="EC" id="2.7.7.7"/>
    </reaction>
</comment>
<keyword evidence="5" id="KW-0235">DNA replication</keyword>
<evidence type="ECO:0000256" key="4">
    <source>
        <dbReference type="ARBA" id="ARBA00022695"/>
    </source>
</evidence>
<dbReference type="InterPro" id="IPR048466">
    <property type="entry name" value="DNA_pol3_delta-like_C"/>
</dbReference>
<gene>
    <name evidence="11" type="ORF">E5S67_01734</name>
</gene>
<evidence type="ECO:0000256" key="2">
    <source>
        <dbReference type="ARBA" id="ARBA00017703"/>
    </source>
</evidence>
<dbReference type="PANTHER" id="PTHR34388:SF1">
    <property type="entry name" value="DNA POLYMERASE III SUBUNIT DELTA"/>
    <property type="match status" value="1"/>
</dbReference>
<dbReference type="Pfam" id="PF06144">
    <property type="entry name" value="DNA_pol3_delta"/>
    <property type="match status" value="1"/>
</dbReference>
<dbReference type="EMBL" id="SRRZ01000023">
    <property type="protein sequence ID" value="NQE34011.1"/>
    <property type="molecule type" value="Genomic_DNA"/>
</dbReference>
<organism evidence="11 12">
    <name type="scientific">Microcoleus asticus IPMA8</name>
    <dbReference type="NCBI Taxonomy" id="2563858"/>
    <lineage>
        <taxon>Bacteria</taxon>
        <taxon>Bacillati</taxon>
        <taxon>Cyanobacteriota</taxon>
        <taxon>Cyanophyceae</taxon>
        <taxon>Oscillatoriophycideae</taxon>
        <taxon>Oscillatoriales</taxon>
        <taxon>Microcoleaceae</taxon>
        <taxon>Microcoleus</taxon>
        <taxon>Microcoleus asticus</taxon>
    </lineage>
</organism>
<evidence type="ECO:0000256" key="1">
    <source>
        <dbReference type="ARBA" id="ARBA00012417"/>
    </source>
</evidence>
<comment type="similarity">
    <text evidence="7">Belongs to the DNA polymerase HolA subunit family.</text>
</comment>
<dbReference type="NCBIfam" id="TIGR01128">
    <property type="entry name" value="holA"/>
    <property type="match status" value="1"/>
</dbReference>
<dbReference type="InterPro" id="IPR005790">
    <property type="entry name" value="DNA_polIII_delta"/>
</dbReference>
<dbReference type="Pfam" id="PF21694">
    <property type="entry name" value="DNA_pol3_delta_C"/>
    <property type="match status" value="1"/>
</dbReference>
<name>A0ABX2CUS6_9CYAN</name>
<feature type="domain" description="DNA polymerase III delta subunit-like C-terminal" evidence="10">
    <location>
        <begin position="191"/>
        <end position="309"/>
    </location>
</feature>
<keyword evidence="12" id="KW-1185">Reference proteome</keyword>
<evidence type="ECO:0000256" key="6">
    <source>
        <dbReference type="ARBA" id="ARBA00022932"/>
    </source>
</evidence>
<dbReference type="Gene3D" id="3.40.50.300">
    <property type="entry name" value="P-loop containing nucleotide triphosphate hydrolases"/>
    <property type="match status" value="1"/>
</dbReference>
<sequence length="318" mass="35105">MISILIGNDTYAIEREVEKFKTQTHPLWRDFNIHRFDASSLDAALSAAASVPFGGGNKLIVVENCDFKQFGEMGLELLQILPQLPVTTHLVFTAAVIDKRLKVVKHLLLFGKLKEFTLIPPWRTDLIESAIAATAKQKNLSIARDAVSYLAVAIGNDSARRVSELEKLAIYAAGARITKEAAKILVPATTANCFQLAEALLKGQAVAAIKVLDELLSRAEFPLAIIATLQTQFKTWLWVKATINSDQQRSDSEIASMCGISNPKRLYFLKQEVKEVSTNFLSRSLSILFDLEIALKTGDKPDSMLPALLTITQLTHLK</sequence>
<evidence type="ECO:0000256" key="5">
    <source>
        <dbReference type="ARBA" id="ARBA00022705"/>
    </source>
</evidence>
<keyword evidence="6" id="KW-0239">DNA-directed DNA polymerase</keyword>
<dbReference type="RefSeq" id="WP_172186647.1">
    <property type="nucleotide sequence ID" value="NZ_CAWPPK010000146.1"/>
</dbReference>
<dbReference type="SUPFAM" id="SSF52540">
    <property type="entry name" value="P-loop containing nucleoside triphosphate hydrolases"/>
    <property type="match status" value="1"/>
</dbReference>
<keyword evidence="4" id="KW-0548">Nucleotidyltransferase</keyword>
<evidence type="ECO:0000259" key="9">
    <source>
        <dbReference type="Pfam" id="PF06144"/>
    </source>
</evidence>
<feature type="domain" description="DNA polymerase III delta N-terminal" evidence="9">
    <location>
        <begin position="4"/>
        <end position="107"/>
    </location>
</feature>
<keyword evidence="3" id="KW-0808">Transferase</keyword>
<evidence type="ECO:0000259" key="10">
    <source>
        <dbReference type="Pfam" id="PF21694"/>
    </source>
</evidence>
<dbReference type="Gene3D" id="1.20.272.10">
    <property type="match status" value="1"/>
</dbReference>
<dbReference type="SUPFAM" id="SSF48019">
    <property type="entry name" value="post-AAA+ oligomerization domain-like"/>
    <property type="match status" value="1"/>
</dbReference>
<evidence type="ECO:0000256" key="8">
    <source>
        <dbReference type="ARBA" id="ARBA00049244"/>
    </source>
</evidence>
<evidence type="ECO:0000313" key="12">
    <source>
        <dbReference type="Proteomes" id="UP000702425"/>
    </source>
</evidence>
<dbReference type="InterPro" id="IPR010372">
    <property type="entry name" value="DNA_pol3_delta_N"/>
</dbReference>
<evidence type="ECO:0000313" key="11">
    <source>
        <dbReference type="EMBL" id="NQE34011.1"/>
    </source>
</evidence>
<protein>
    <recommendedName>
        <fullName evidence="2">DNA polymerase III subunit delta</fullName>
        <ecNumber evidence="1">2.7.7.7</ecNumber>
    </recommendedName>
</protein>
<reference evidence="11 12" key="1">
    <citation type="journal article" date="2020" name="Sci. Rep.">
        <title>A novel cyanobacterial geosmin producer, revising GeoA distribution and dispersion patterns in Bacteria.</title>
        <authorList>
            <person name="Churro C."/>
            <person name="Semedo-Aguiar A.P."/>
            <person name="Silva A.D."/>
            <person name="Pereira-Leal J.B."/>
            <person name="Leite R.B."/>
        </authorList>
    </citation>
    <scope>NUCLEOTIDE SEQUENCE [LARGE SCALE GENOMIC DNA]</scope>
    <source>
        <strain evidence="11 12">IPMA8</strain>
    </source>
</reference>
<dbReference type="Proteomes" id="UP000702425">
    <property type="component" value="Unassembled WGS sequence"/>
</dbReference>
<comment type="caution">
    <text evidence="11">The sequence shown here is derived from an EMBL/GenBank/DDBJ whole genome shotgun (WGS) entry which is preliminary data.</text>
</comment>
<proteinExistence type="inferred from homology"/>
<dbReference type="EC" id="2.7.7.7" evidence="1"/>
<evidence type="ECO:0000256" key="7">
    <source>
        <dbReference type="ARBA" id="ARBA00034754"/>
    </source>
</evidence>
<evidence type="ECO:0000256" key="3">
    <source>
        <dbReference type="ARBA" id="ARBA00022679"/>
    </source>
</evidence>
<dbReference type="InterPro" id="IPR008921">
    <property type="entry name" value="DNA_pol3_clamp-load_cplx_C"/>
</dbReference>
<dbReference type="InterPro" id="IPR027417">
    <property type="entry name" value="P-loop_NTPase"/>
</dbReference>
<dbReference type="PANTHER" id="PTHR34388">
    <property type="entry name" value="DNA POLYMERASE III SUBUNIT DELTA"/>
    <property type="match status" value="1"/>
</dbReference>
<dbReference type="Gene3D" id="1.10.8.60">
    <property type="match status" value="1"/>
</dbReference>